<dbReference type="InterPro" id="IPR012318">
    <property type="entry name" value="HTH_CRP"/>
</dbReference>
<comment type="caution">
    <text evidence="2">The sequence shown here is derived from an EMBL/GenBank/DDBJ whole genome shotgun (WGS) entry which is preliminary data.</text>
</comment>
<evidence type="ECO:0000313" key="2">
    <source>
        <dbReference type="EMBL" id="RBP07138.1"/>
    </source>
</evidence>
<reference evidence="2 3" key="1">
    <citation type="submission" date="2018-06" db="EMBL/GenBank/DDBJ databases">
        <title>Genomic Encyclopedia of Type Strains, Phase IV (KMG-IV): sequencing the most valuable type-strain genomes for metagenomic binning, comparative biology and taxonomic classification.</title>
        <authorList>
            <person name="Goeker M."/>
        </authorList>
    </citation>
    <scope>NUCLEOTIDE SEQUENCE [LARGE SCALE GENOMIC DNA]</scope>
    <source>
        <strain evidence="2 3">DSM 24875</strain>
    </source>
</reference>
<dbReference type="SUPFAM" id="SSF46785">
    <property type="entry name" value="Winged helix' DNA-binding domain"/>
    <property type="match status" value="1"/>
</dbReference>
<dbReference type="Gene3D" id="1.10.10.10">
    <property type="entry name" value="Winged helix-like DNA-binding domain superfamily/Winged helix DNA-binding domain"/>
    <property type="match status" value="1"/>
</dbReference>
<dbReference type="EMBL" id="QNRK01000029">
    <property type="protein sequence ID" value="RBP07138.1"/>
    <property type="molecule type" value="Genomic_DNA"/>
</dbReference>
<dbReference type="OrthoDB" id="7930197at2"/>
<dbReference type="RefSeq" id="WP_113891509.1">
    <property type="nucleotide sequence ID" value="NZ_QNRK01000029.1"/>
</dbReference>
<dbReference type="AlphaFoldDB" id="A0A366EXM7"/>
<feature type="domain" description="HTH crp-type" evidence="1">
    <location>
        <begin position="142"/>
        <end position="217"/>
    </location>
</feature>
<dbReference type="InterPro" id="IPR036388">
    <property type="entry name" value="WH-like_DNA-bd_sf"/>
</dbReference>
<accession>A0A366EXM7</accession>
<keyword evidence="3" id="KW-1185">Reference proteome</keyword>
<dbReference type="GO" id="GO:0003677">
    <property type="term" value="F:DNA binding"/>
    <property type="evidence" value="ECO:0007669"/>
    <property type="project" value="InterPro"/>
</dbReference>
<evidence type="ECO:0000259" key="1">
    <source>
        <dbReference type="PROSITE" id="PS51063"/>
    </source>
</evidence>
<evidence type="ECO:0000313" key="3">
    <source>
        <dbReference type="Proteomes" id="UP000253529"/>
    </source>
</evidence>
<dbReference type="PROSITE" id="PS51063">
    <property type="entry name" value="HTH_CRP_2"/>
    <property type="match status" value="1"/>
</dbReference>
<dbReference type="InterPro" id="IPR036390">
    <property type="entry name" value="WH_DNA-bd_sf"/>
</dbReference>
<organism evidence="2 3">
    <name type="scientific">Roseiarcus fermentans</name>
    <dbReference type="NCBI Taxonomy" id="1473586"/>
    <lineage>
        <taxon>Bacteria</taxon>
        <taxon>Pseudomonadati</taxon>
        <taxon>Pseudomonadota</taxon>
        <taxon>Alphaproteobacteria</taxon>
        <taxon>Hyphomicrobiales</taxon>
        <taxon>Roseiarcaceae</taxon>
        <taxon>Roseiarcus</taxon>
    </lineage>
</organism>
<dbReference type="Proteomes" id="UP000253529">
    <property type="component" value="Unassembled WGS sequence"/>
</dbReference>
<dbReference type="InterPro" id="IPR014710">
    <property type="entry name" value="RmlC-like_jellyroll"/>
</dbReference>
<dbReference type="SMART" id="SM00419">
    <property type="entry name" value="HTH_CRP"/>
    <property type="match status" value="1"/>
</dbReference>
<dbReference type="GO" id="GO:0006355">
    <property type="term" value="P:regulation of DNA-templated transcription"/>
    <property type="evidence" value="ECO:0007669"/>
    <property type="project" value="InterPro"/>
</dbReference>
<protein>
    <submittedName>
        <fullName evidence="2">CRP-like cAMP-binding protein</fullName>
    </submittedName>
</protein>
<name>A0A366EXM7_9HYPH</name>
<proteinExistence type="predicted"/>
<dbReference type="Gene3D" id="2.60.120.10">
    <property type="entry name" value="Jelly Rolls"/>
    <property type="match status" value="1"/>
</dbReference>
<dbReference type="Pfam" id="PF13545">
    <property type="entry name" value="HTH_Crp_2"/>
    <property type="match status" value="1"/>
</dbReference>
<gene>
    <name evidence="2" type="ORF">DFR50_12968</name>
</gene>
<sequence>MKSSQTSVNGVSASRLLESRLLESLCAQGDRVVLNAQQSLPLPLADKVIVLRDGMLAIDAMPAKGKLQVLDFLLAGDVVSSSKILSARKVSLRAITRSSAIVLQPLDLSPTALEPECWRFLVEQCFNQITRVNLHQLMTGRLETEARVASFILALALREGSLDDRREVLVALPMSRVDIANYLVINCDTLSRTMMKFSDGGVVERVSRHAIRVKDLPALQKKSPIAGLLAEVVGRMHAPRADLCLPEARAETALRGADCDRTGAHGLAARAPLSAAE</sequence>